<organism evidence="3 4">
    <name type="scientific">Geodia barretti</name>
    <name type="common">Barrett's horny sponge</name>
    <dbReference type="NCBI Taxonomy" id="519541"/>
    <lineage>
        <taxon>Eukaryota</taxon>
        <taxon>Metazoa</taxon>
        <taxon>Porifera</taxon>
        <taxon>Demospongiae</taxon>
        <taxon>Heteroscleromorpha</taxon>
        <taxon>Tetractinellida</taxon>
        <taxon>Astrophorina</taxon>
        <taxon>Geodiidae</taxon>
        <taxon>Geodia</taxon>
    </lineage>
</organism>
<evidence type="ECO:0000256" key="1">
    <source>
        <dbReference type="SAM" id="MobiDB-lite"/>
    </source>
</evidence>
<comment type="caution">
    <text evidence="3">The sequence shown here is derived from an EMBL/GenBank/DDBJ whole genome shotgun (WGS) entry which is preliminary data.</text>
</comment>
<feature type="compositionally biased region" description="Acidic residues" evidence="1">
    <location>
        <begin position="11"/>
        <end position="27"/>
    </location>
</feature>
<dbReference type="PROSITE" id="PS51757">
    <property type="entry name" value="TH1"/>
    <property type="match status" value="1"/>
</dbReference>
<feature type="domain" description="TH1" evidence="2">
    <location>
        <begin position="40"/>
        <end position="210"/>
    </location>
</feature>
<dbReference type="PANTHER" id="PTHR34969">
    <property type="entry name" value="OS01G0621700 PROTEIN"/>
    <property type="match status" value="1"/>
</dbReference>
<dbReference type="EMBL" id="CASHTH010001031">
    <property type="protein sequence ID" value="CAI8010354.1"/>
    <property type="molecule type" value="Genomic_DNA"/>
</dbReference>
<dbReference type="Pfam" id="PF06017">
    <property type="entry name" value="Myosin_TH1"/>
    <property type="match status" value="1"/>
</dbReference>
<gene>
    <name evidence="3" type="ORF">GBAR_LOCUS6829</name>
</gene>
<dbReference type="PANTHER" id="PTHR34969:SF1">
    <property type="entry name" value="TH1 DOMAIN-CONTAINING PROTEIN"/>
    <property type="match status" value="1"/>
</dbReference>
<name>A0AA35RFN5_GEOBA</name>
<dbReference type="Proteomes" id="UP001174909">
    <property type="component" value="Unassembled WGS sequence"/>
</dbReference>
<dbReference type="GO" id="GO:0016459">
    <property type="term" value="C:myosin complex"/>
    <property type="evidence" value="ECO:0007669"/>
    <property type="project" value="InterPro"/>
</dbReference>
<evidence type="ECO:0000313" key="4">
    <source>
        <dbReference type="Proteomes" id="UP001174909"/>
    </source>
</evidence>
<dbReference type="AlphaFoldDB" id="A0AA35RFN5"/>
<feature type="region of interest" description="Disordered" evidence="1">
    <location>
        <begin position="1"/>
        <end position="27"/>
    </location>
</feature>
<evidence type="ECO:0000313" key="3">
    <source>
        <dbReference type="EMBL" id="CAI8010354.1"/>
    </source>
</evidence>
<evidence type="ECO:0000259" key="2">
    <source>
        <dbReference type="PROSITE" id="PS51757"/>
    </source>
</evidence>
<proteinExistence type="predicted"/>
<reference evidence="3" key="1">
    <citation type="submission" date="2023-03" db="EMBL/GenBank/DDBJ databases">
        <authorList>
            <person name="Steffen K."/>
            <person name="Cardenas P."/>
        </authorList>
    </citation>
    <scope>NUCLEOTIDE SEQUENCE</scope>
</reference>
<accession>A0AA35RFN5</accession>
<protein>
    <submittedName>
        <fullName evidence="3">Myosin heavy chain IB</fullName>
    </submittedName>
</protein>
<dbReference type="GO" id="GO:0003774">
    <property type="term" value="F:cytoskeletal motor activity"/>
    <property type="evidence" value="ECO:0007669"/>
    <property type="project" value="InterPro"/>
</dbReference>
<keyword evidence="4" id="KW-1185">Reference proteome</keyword>
<dbReference type="InterPro" id="IPR010926">
    <property type="entry name" value="Myosin_TH1"/>
</dbReference>
<sequence length="210" mass="24386">MTQVVNTAEWAGEDSTELDLDVPENSTEEDDKLREYWAKKERRRSSFLKDFVGDSLGLKENQRILMHLTKFGESTVLFSDVVMKVNRRGRLQERWLMITEGGVYNIEPGSLKIRRRIAIGNISHISVSLLSDNFLVIHVPQEYDYLYASGRKTEIVAALRLSYSEAIGEELSLTMQNVIDYHIDKFQQRRLVFQRGEEGVFTKMYAKRTK</sequence>